<evidence type="ECO:0000256" key="1">
    <source>
        <dbReference type="ARBA" id="ARBA00005208"/>
    </source>
</evidence>
<dbReference type="EC" id="2.7.7.23" evidence="3"/>
<evidence type="ECO:0000256" key="6">
    <source>
        <dbReference type="ARBA" id="ARBA00048493"/>
    </source>
</evidence>
<evidence type="ECO:0000256" key="3">
    <source>
        <dbReference type="ARBA" id="ARBA00012457"/>
    </source>
</evidence>
<comment type="similarity">
    <text evidence="2">Belongs to the UDPGP type 1 family.</text>
</comment>
<gene>
    <name evidence="7" type="primary">UAP1</name>
</gene>
<dbReference type="GO" id="GO:0006048">
    <property type="term" value="P:UDP-N-acetylglucosamine biosynthetic process"/>
    <property type="evidence" value="ECO:0007669"/>
    <property type="project" value="TreeGrafter"/>
</dbReference>
<dbReference type="CDD" id="cd04193">
    <property type="entry name" value="UDPGlcNAc_PPase"/>
    <property type="match status" value="1"/>
</dbReference>
<evidence type="ECO:0000256" key="4">
    <source>
        <dbReference type="ARBA" id="ARBA00022679"/>
    </source>
</evidence>
<comment type="pathway">
    <text evidence="1">Nucleotide-sugar biosynthesis; UDP-N-acetyl-alpha-D-glucosamine biosynthesis; UDP-N-acetyl-alpha-D-glucosamine from N-acetyl-alpha-D-glucosamine 1-phosphate: step 1/1.</text>
</comment>
<dbReference type="EMBL" id="BT077649">
    <property type="protein sequence ID" value="ACO12073.1"/>
    <property type="molecule type" value="mRNA"/>
</dbReference>
<dbReference type="SUPFAM" id="SSF53448">
    <property type="entry name" value="Nucleotide-diphospho-sugar transferases"/>
    <property type="match status" value="1"/>
</dbReference>
<accession>C1BSS0</accession>
<dbReference type="InterPro" id="IPR029044">
    <property type="entry name" value="Nucleotide-diphossugar_trans"/>
</dbReference>
<evidence type="ECO:0000256" key="2">
    <source>
        <dbReference type="ARBA" id="ARBA00010401"/>
    </source>
</evidence>
<protein>
    <recommendedName>
        <fullName evidence="3">UDP-N-acetylglucosamine diphosphorylase</fullName>
        <ecNumber evidence="3">2.7.7.23</ecNumber>
    </recommendedName>
</protein>
<dbReference type="OrthoDB" id="532420at2759"/>
<dbReference type="PANTHER" id="PTHR11952">
    <property type="entry name" value="UDP- GLUCOSE PYROPHOSPHORYLASE"/>
    <property type="match status" value="1"/>
</dbReference>
<dbReference type="AlphaFoldDB" id="C1BSS0"/>
<reference evidence="7" key="1">
    <citation type="submission" date="2009-06" db="EMBL/GenBank/DDBJ databases">
        <title>Lepeophtheirus salmonis ESTs and full-length cDNAs.</title>
        <authorList>
            <person name="Yasuike M."/>
            <person name="von Schalburg K."/>
            <person name="Cooper G."/>
            <person name="Leong J."/>
            <person name="Jones S.R.M."/>
            <person name="Koop B.F."/>
        </authorList>
    </citation>
    <scope>NUCLEOTIDE SEQUENCE</scope>
    <source>
        <strain evidence="7">Pacific form</strain>
        <tissue evidence="7">Whole</tissue>
    </source>
</reference>
<dbReference type="InterPro" id="IPR039741">
    <property type="entry name" value="UDP-sugar_pyrophosphorylase"/>
</dbReference>
<evidence type="ECO:0000256" key="5">
    <source>
        <dbReference type="ARBA" id="ARBA00022695"/>
    </source>
</evidence>
<dbReference type="GO" id="GO:0003977">
    <property type="term" value="F:UDP-N-acetylglucosamine diphosphorylase activity"/>
    <property type="evidence" value="ECO:0007669"/>
    <property type="project" value="UniProtKB-EC"/>
</dbReference>
<dbReference type="PANTHER" id="PTHR11952:SF2">
    <property type="entry name" value="LD24639P"/>
    <property type="match status" value="1"/>
</dbReference>
<proteinExistence type="evidence at transcript level"/>
<sequence>MDTSELRNTLKKYGQEHLLHHWDSINDKERSQLIQSLSGMNWESITKSFERSISSMDEGGKMDDRMTPLSPDQCASLKDTSDILKEEYKCTAYKAMKEGQLAILLVAGGQGTRLGVSYPKGMYSVGLESNKSLFQLQAERILKLEQLSEGKIPLYVMGSHNNLETTRNFFTEHSFFGLNPDWVVFFSQGTYPCFSLDGKVLLSSKFEVARASNGNGGLYEALRDCKIIEDMESRKVKYIQLYCVDNILVRVGDPFFTGYCIKEGAECANKVVAKSYPSETVGITCKVDGAYQVVEYSEITDKAAEQRNPDGSLTYGLANLCIHFFSLAFLSKVSNELDGELEFHVAKKKIPFVNEEGVLIKPEKPNGVKLEKFVFDVFRFAKDFVIWECIREDEFAPLKNAPGASSFSPEHCKMALYALNQKMILEAGGVLVDLEDNPVPKMQSPAAPLNCNGSSDTKNDTCVQIEISPLVSYSGEGLEELVKGRRITVPVYINDKDF</sequence>
<dbReference type="Gene3D" id="3.90.550.10">
    <property type="entry name" value="Spore Coat Polysaccharide Biosynthesis Protein SpsA, Chain A"/>
    <property type="match status" value="1"/>
</dbReference>
<keyword evidence="4" id="KW-0808">Transferase</keyword>
<dbReference type="Pfam" id="PF01704">
    <property type="entry name" value="UDPGP"/>
    <property type="match status" value="1"/>
</dbReference>
<dbReference type="Gene3D" id="2.10.10.100">
    <property type="match status" value="1"/>
</dbReference>
<evidence type="ECO:0000313" key="7">
    <source>
        <dbReference type="EMBL" id="ACO12073.1"/>
    </source>
</evidence>
<comment type="catalytic activity">
    <reaction evidence="6">
        <text>N-acetyl-alpha-D-glucosamine 1-phosphate + UTP + H(+) = UDP-N-acetyl-alpha-D-glucosamine + diphosphate</text>
        <dbReference type="Rhea" id="RHEA:13509"/>
        <dbReference type="ChEBI" id="CHEBI:15378"/>
        <dbReference type="ChEBI" id="CHEBI:33019"/>
        <dbReference type="ChEBI" id="CHEBI:46398"/>
        <dbReference type="ChEBI" id="CHEBI:57705"/>
        <dbReference type="ChEBI" id="CHEBI:57776"/>
        <dbReference type="EC" id="2.7.7.23"/>
    </reaction>
</comment>
<name>C1BSS0_LEPSM</name>
<dbReference type="InterPro" id="IPR002618">
    <property type="entry name" value="UDPGP_fam"/>
</dbReference>
<keyword evidence="5" id="KW-0548">Nucleotidyltransferase</keyword>
<organism evidence="7">
    <name type="scientific">Lepeophtheirus salmonis</name>
    <name type="common">Salmon louse</name>
    <name type="synonym">Caligus salmonis</name>
    <dbReference type="NCBI Taxonomy" id="72036"/>
    <lineage>
        <taxon>Eukaryota</taxon>
        <taxon>Metazoa</taxon>
        <taxon>Ecdysozoa</taxon>
        <taxon>Arthropoda</taxon>
        <taxon>Crustacea</taxon>
        <taxon>Multicrustacea</taxon>
        <taxon>Hexanauplia</taxon>
        <taxon>Copepoda</taxon>
        <taxon>Siphonostomatoida</taxon>
        <taxon>Caligidae</taxon>
        <taxon>Lepeophtheirus</taxon>
    </lineage>
</organism>